<dbReference type="STRING" id="765915.A0A1Y2H5K8"/>
<accession>A0A1Y2H5K8</accession>
<organism evidence="2 3">
    <name type="scientific">Catenaria anguillulae PL171</name>
    <dbReference type="NCBI Taxonomy" id="765915"/>
    <lineage>
        <taxon>Eukaryota</taxon>
        <taxon>Fungi</taxon>
        <taxon>Fungi incertae sedis</taxon>
        <taxon>Blastocladiomycota</taxon>
        <taxon>Blastocladiomycetes</taxon>
        <taxon>Blastocladiales</taxon>
        <taxon>Catenariaceae</taxon>
        <taxon>Catenaria</taxon>
    </lineage>
</organism>
<evidence type="ECO:0000256" key="1">
    <source>
        <dbReference type="SAM" id="Coils"/>
    </source>
</evidence>
<keyword evidence="3" id="KW-1185">Reference proteome</keyword>
<dbReference type="Proteomes" id="UP000193411">
    <property type="component" value="Unassembled WGS sequence"/>
</dbReference>
<feature type="coiled-coil region" evidence="1">
    <location>
        <begin position="263"/>
        <end position="315"/>
    </location>
</feature>
<gene>
    <name evidence="2" type="ORF">BCR44DRAFT_1447518</name>
</gene>
<dbReference type="EMBL" id="MCFL01000123">
    <property type="protein sequence ID" value="ORZ29867.1"/>
    <property type="molecule type" value="Genomic_DNA"/>
</dbReference>
<sequence>MTDLMIVDAQASAITGWVGPVPFSVDPQATVARLKPYYNVDALLGHRTVAGIKFLQVSYKSQDDLASAINKPSTFFRGQYIHAMTDVKEWFNQRADQAKNVKILCAYNTIRQLPGLLAKGHALLVDNCRARSFSRILWRYESKEDADAAIGLGEYALNGHDLRFFPGTAKLCFSCGSLDHLRNACPTRPPVKTLPPSFSFPAPAPASAGGVSYADAAKQALNKVDSVERDLRAEVAYLAGQVNDMKEQLAKFCARQDELLAALKLAQDKVAKQVEELDTHQESLASTVKGLSASLETLTTELDAESEMVAELKAHKARMSERYMRVNRDLAIVEADLAVVLDELWQSKDFAATLTAAQELSWAHKAKKKGVLSPEDI</sequence>
<name>A0A1Y2H5K8_9FUNG</name>
<proteinExistence type="predicted"/>
<evidence type="ECO:0000313" key="2">
    <source>
        <dbReference type="EMBL" id="ORZ29867.1"/>
    </source>
</evidence>
<comment type="caution">
    <text evidence="2">The sequence shown here is derived from an EMBL/GenBank/DDBJ whole genome shotgun (WGS) entry which is preliminary data.</text>
</comment>
<keyword evidence="1" id="KW-0175">Coiled coil</keyword>
<protein>
    <recommendedName>
        <fullName evidence="4">CCHC-type domain-containing protein</fullName>
    </recommendedName>
</protein>
<reference evidence="2 3" key="1">
    <citation type="submission" date="2016-07" db="EMBL/GenBank/DDBJ databases">
        <title>Pervasive Adenine N6-methylation of Active Genes in Fungi.</title>
        <authorList>
            <consortium name="DOE Joint Genome Institute"/>
            <person name="Mondo S.J."/>
            <person name="Dannebaum R.O."/>
            <person name="Kuo R.C."/>
            <person name="Labutti K."/>
            <person name="Haridas S."/>
            <person name="Kuo A."/>
            <person name="Salamov A."/>
            <person name="Ahrendt S.R."/>
            <person name="Lipzen A."/>
            <person name="Sullivan W."/>
            <person name="Andreopoulos W.B."/>
            <person name="Clum A."/>
            <person name="Lindquist E."/>
            <person name="Daum C."/>
            <person name="Ramamoorthy G.K."/>
            <person name="Gryganskyi A."/>
            <person name="Culley D."/>
            <person name="Magnuson J.K."/>
            <person name="James T.Y."/>
            <person name="O'Malley M.A."/>
            <person name="Stajich J.E."/>
            <person name="Spatafora J.W."/>
            <person name="Visel A."/>
            <person name="Grigoriev I.V."/>
        </authorList>
    </citation>
    <scope>NUCLEOTIDE SEQUENCE [LARGE SCALE GENOMIC DNA]</scope>
    <source>
        <strain evidence="2 3">PL171</strain>
    </source>
</reference>
<evidence type="ECO:0008006" key="4">
    <source>
        <dbReference type="Google" id="ProtNLM"/>
    </source>
</evidence>
<evidence type="ECO:0000313" key="3">
    <source>
        <dbReference type="Proteomes" id="UP000193411"/>
    </source>
</evidence>
<dbReference type="AlphaFoldDB" id="A0A1Y2H5K8"/>